<proteinExistence type="predicted"/>
<feature type="region of interest" description="Disordered" evidence="15">
    <location>
        <begin position="292"/>
        <end position="358"/>
    </location>
</feature>
<dbReference type="Pfam" id="PF00665">
    <property type="entry name" value="rve"/>
    <property type="match status" value="1"/>
</dbReference>
<keyword evidence="7" id="KW-0460">Magnesium</keyword>
<evidence type="ECO:0000256" key="3">
    <source>
        <dbReference type="ARBA" id="ARBA00022722"/>
    </source>
</evidence>
<protein>
    <submittedName>
        <fullName evidence="17">Copia-like polyprotein/retrotransposon</fullName>
    </submittedName>
</protein>
<evidence type="ECO:0000256" key="10">
    <source>
        <dbReference type="ARBA" id="ARBA00022918"/>
    </source>
</evidence>
<comment type="catalytic activity">
    <reaction evidence="14">
        <text>DNA(n) + a 2'-deoxyribonucleoside 5'-triphosphate = DNA(n+1) + diphosphate</text>
        <dbReference type="Rhea" id="RHEA:22508"/>
        <dbReference type="Rhea" id="RHEA-COMP:17339"/>
        <dbReference type="Rhea" id="RHEA-COMP:17340"/>
        <dbReference type="ChEBI" id="CHEBI:33019"/>
        <dbReference type="ChEBI" id="CHEBI:61560"/>
        <dbReference type="ChEBI" id="CHEBI:173112"/>
        <dbReference type="EC" id="2.7.7.7"/>
    </reaction>
</comment>
<keyword evidence="8" id="KW-0694">RNA-binding</keyword>
<evidence type="ECO:0000256" key="12">
    <source>
        <dbReference type="ARBA" id="ARBA00023172"/>
    </source>
</evidence>
<keyword evidence="10" id="KW-0695">RNA-directed DNA polymerase</keyword>
<keyword evidence="12" id="KW-0233">DNA recombination</keyword>
<feature type="domain" description="Integrase catalytic" evidence="16">
    <location>
        <begin position="31"/>
        <end position="208"/>
    </location>
</feature>
<keyword evidence="2" id="KW-0548">Nucleotidyltransferase</keyword>
<keyword evidence="4" id="KW-0479">Metal-binding</keyword>
<keyword evidence="6" id="KW-0378">Hydrolase</keyword>
<organism evidence="17 18">
    <name type="scientific">Rhizoctonia solani</name>
    <dbReference type="NCBI Taxonomy" id="456999"/>
    <lineage>
        <taxon>Eukaryota</taxon>
        <taxon>Fungi</taxon>
        <taxon>Dikarya</taxon>
        <taxon>Basidiomycota</taxon>
        <taxon>Agaricomycotina</taxon>
        <taxon>Agaricomycetes</taxon>
        <taxon>Cantharellales</taxon>
        <taxon>Ceratobasidiaceae</taxon>
        <taxon>Rhizoctonia</taxon>
    </lineage>
</organism>
<comment type="catalytic activity">
    <reaction evidence="13">
        <text>DNA(n) + a 2'-deoxyribonucleoside 5'-triphosphate = DNA(n+1) + diphosphate</text>
        <dbReference type="Rhea" id="RHEA:22508"/>
        <dbReference type="Rhea" id="RHEA-COMP:17339"/>
        <dbReference type="Rhea" id="RHEA-COMP:17340"/>
        <dbReference type="ChEBI" id="CHEBI:33019"/>
        <dbReference type="ChEBI" id="CHEBI:61560"/>
        <dbReference type="ChEBI" id="CHEBI:173112"/>
        <dbReference type="EC" id="2.7.7.49"/>
    </reaction>
</comment>
<dbReference type="GO" id="GO:0004519">
    <property type="term" value="F:endonuclease activity"/>
    <property type="evidence" value="ECO:0007669"/>
    <property type="project" value="UniProtKB-KW"/>
</dbReference>
<keyword evidence="1" id="KW-0815">Transposition</keyword>
<dbReference type="Gene3D" id="3.30.420.10">
    <property type="entry name" value="Ribonuclease H-like superfamily/Ribonuclease H"/>
    <property type="match status" value="1"/>
</dbReference>
<evidence type="ECO:0000259" key="16">
    <source>
        <dbReference type="PROSITE" id="PS50994"/>
    </source>
</evidence>
<feature type="compositionally biased region" description="Basic and acidic residues" evidence="15">
    <location>
        <begin position="292"/>
        <end position="321"/>
    </location>
</feature>
<keyword evidence="3" id="KW-0540">Nuclease</keyword>
<dbReference type="InterPro" id="IPR057670">
    <property type="entry name" value="SH3_retrovirus"/>
</dbReference>
<feature type="compositionally biased region" description="Polar residues" evidence="15">
    <location>
        <begin position="333"/>
        <end position="348"/>
    </location>
</feature>
<keyword evidence="9" id="KW-0229">DNA integration</keyword>
<dbReference type="GO" id="GO:0003723">
    <property type="term" value="F:RNA binding"/>
    <property type="evidence" value="ECO:0007669"/>
    <property type="project" value="UniProtKB-KW"/>
</dbReference>
<evidence type="ECO:0000256" key="6">
    <source>
        <dbReference type="ARBA" id="ARBA00022801"/>
    </source>
</evidence>
<evidence type="ECO:0000313" key="17">
    <source>
        <dbReference type="EMBL" id="QRW26325.1"/>
    </source>
</evidence>
<keyword evidence="5" id="KW-0255">Endonuclease</keyword>
<dbReference type="Pfam" id="PF25597">
    <property type="entry name" value="SH3_retrovirus"/>
    <property type="match status" value="1"/>
</dbReference>
<evidence type="ECO:0000256" key="8">
    <source>
        <dbReference type="ARBA" id="ARBA00022884"/>
    </source>
</evidence>
<evidence type="ECO:0000256" key="2">
    <source>
        <dbReference type="ARBA" id="ARBA00022695"/>
    </source>
</evidence>
<reference evidence="17" key="1">
    <citation type="submission" date="2020-05" db="EMBL/GenBank/DDBJ databases">
        <title>Evolutionary and genomic comparisons of hybrid uninucleate and nonhybrid Rhizoctonia fungi.</title>
        <authorList>
            <person name="Li C."/>
            <person name="Chen X."/>
        </authorList>
    </citation>
    <scope>NUCLEOTIDE SEQUENCE</scope>
    <source>
        <strain evidence="17">AG-1 IA</strain>
    </source>
</reference>
<dbReference type="GO" id="GO:0016787">
    <property type="term" value="F:hydrolase activity"/>
    <property type="evidence" value="ECO:0007669"/>
    <property type="project" value="UniProtKB-KW"/>
</dbReference>
<dbReference type="Proteomes" id="UP000650533">
    <property type="component" value="Chromosome 15"/>
</dbReference>
<dbReference type="GO" id="GO:0046872">
    <property type="term" value="F:metal ion binding"/>
    <property type="evidence" value="ECO:0007669"/>
    <property type="project" value="UniProtKB-KW"/>
</dbReference>
<evidence type="ECO:0000256" key="13">
    <source>
        <dbReference type="ARBA" id="ARBA00048173"/>
    </source>
</evidence>
<dbReference type="GO" id="GO:0003964">
    <property type="term" value="F:RNA-directed DNA polymerase activity"/>
    <property type="evidence" value="ECO:0007669"/>
    <property type="project" value="UniProtKB-KW"/>
</dbReference>
<dbReference type="PANTHER" id="PTHR42648:SF11">
    <property type="entry name" value="TRANSPOSON TY4-P GAG-POL POLYPROTEIN"/>
    <property type="match status" value="1"/>
</dbReference>
<dbReference type="InterPro" id="IPR001584">
    <property type="entry name" value="Integrase_cat-core"/>
</dbReference>
<accession>A0A8H8P850</accession>
<dbReference type="InterPro" id="IPR012337">
    <property type="entry name" value="RNaseH-like_sf"/>
</dbReference>
<dbReference type="GO" id="GO:0003887">
    <property type="term" value="F:DNA-directed DNA polymerase activity"/>
    <property type="evidence" value="ECO:0007669"/>
    <property type="project" value="UniProtKB-KW"/>
</dbReference>
<dbReference type="RefSeq" id="XP_043186562.1">
    <property type="nucleotide sequence ID" value="XM_043331801.1"/>
</dbReference>
<evidence type="ECO:0000256" key="15">
    <source>
        <dbReference type="SAM" id="MobiDB-lite"/>
    </source>
</evidence>
<evidence type="ECO:0000256" key="4">
    <source>
        <dbReference type="ARBA" id="ARBA00022723"/>
    </source>
</evidence>
<sequence>MVRKGAVKGMDIIGSRSPPELICGPCIQGKQTRAPFSKSQNHALELLELMHSDLCGPLPIKAIGGFRYFSVTIDNKLRMMFVNILKSKDEYPLRFKELKASVENLIGNKIKILRTNGGGKYQSKEFESWMRTNGIQHQVTKPDSSESNGVAERAIRTINDCQQTIRIDMNMADRFWGYAVIYAAYLWNITPKRFLNGRTPQEIFTGKVPDVSQIRIFGCKAWARVPDNKQTKLQARSIKCQYLGFAPNQKAHILVERSSGKILTSQDVVFDKGGESRQQIIIEDFEKPKWNAEQVGDEKESKTHTREVEISVSKTDEKIQRDGPMVKIDSESKASTTSPHQSRAQSPETCKPTPEPPA</sequence>
<dbReference type="InterPro" id="IPR036397">
    <property type="entry name" value="RNaseH_sf"/>
</dbReference>
<evidence type="ECO:0000256" key="5">
    <source>
        <dbReference type="ARBA" id="ARBA00022759"/>
    </source>
</evidence>
<dbReference type="PANTHER" id="PTHR42648">
    <property type="entry name" value="TRANSPOSASE, PUTATIVE-RELATED"/>
    <property type="match status" value="1"/>
</dbReference>
<dbReference type="GO" id="GO:0032196">
    <property type="term" value="P:transposition"/>
    <property type="evidence" value="ECO:0007669"/>
    <property type="project" value="UniProtKB-KW"/>
</dbReference>
<dbReference type="GeneID" id="67034264"/>
<dbReference type="SUPFAM" id="SSF53098">
    <property type="entry name" value="Ribonuclease H-like"/>
    <property type="match status" value="1"/>
</dbReference>
<evidence type="ECO:0000256" key="1">
    <source>
        <dbReference type="ARBA" id="ARBA00022578"/>
    </source>
</evidence>
<evidence type="ECO:0000256" key="7">
    <source>
        <dbReference type="ARBA" id="ARBA00022842"/>
    </source>
</evidence>
<evidence type="ECO:0000256" key="9">
    <source>
        <dbReference type="ARBA" id="ARBA00022908"/>
    </source>
</evidence>
<evidence type="ECO:0000313" key="18">
    <source>
        <dbReference type="Proteomes" id="UP000650533"/>
    </source>
</evidence>
<keyword evidence="11" id="KW-0239">DNA-directed DNA polymerase</keyword>
<keyword evidence="11" id="KW-0808">Transferase</keyword>
<dbReference type="GO" id="GO:0006310">
    <property type="term" value="P:DNA recombination"/>
    <property type="evidence" value="ECO:0007669"/>
    <property type="project" value="UniProtKB-KW"/>
</dbReference>
<dbReference type="AlphaFoldDB" id="A0A8H8P850"/>
<dbReference type="KEGG" id="rsx:RhiXN_11986"/>
<dbReference type="GO" id="GO:0015074">
    <property type="term" value="P:DNA integration"/>
    <property type="evidence" value="ECO:0007669"/>
    <property type="project" value="UniProtKB-KW"/>
</dbReference>
<dbReference type="GO" id="GO:0005634">
    <property type="term" value="C:nucleus"/>
    <property type="evidence" value="ECO:0007669"/>
    <property type="project" value="UniProtKB-ARBA"/>
</dbReference>
<name>A0A8H8P850_9AGAM</name>
<dbReference type="PROSITE" id="PS50994">
    <property type="entry name" value="INTEGRASE"/>
    <property type="match status" value="1"/>
</dbReference>
<evidence type="ECO:0000256" key="14">
    <source>
        <dbReference type="ARBA" id="ARBA00049244"/>
    </source>
</evidence>
<dbReference type="InterPro" id="IPR039537">
    <property type="entry name" value="Retrotran_Ty1/copia-like"/>
</dbReference>
<evidence type="ECO:0000256" key="11">
    <source>
        <dbReference type="ARBA" id="ARBA00022932"/>
    </source>
</evidence>
<dbReference type="EMBL" id="CP059672">
    <property type="protein sequence ID" value="QRW26325.1"/>
    <property type="molecule type" value="Genomic_DNA"/>
</dbReference>
<gene>
    <name evidence="17" type="ORF">RhiXN_11986</name>
</gene>